<accession>A0A9X2HBJ9</accession>
<dbReference type="EMBL" id="JANAFB010000006">
    <property type="protein sequence ID" value="MCP3425205.1"/>
    <property type="molecule type" value="Genomic_DNA"/>
</dbReference>
<proteinExistence type="predicted"/>
<evidence type="ECO:0000313" key="1">
    <source>
        <dbReference type="EMBL" id="MCP3425205.1"/>
    </source>
</evidence>
<dbReference type="AlphaFoldDB" id="A0A9X2HBJ9"/>
<reference evidence="1" key="1">
    <citation type="submission" date="2022-06" db="EMBL/GenBank/DDBJ databases">
        <title>Rothia sp. isolated from sandalwood seedling.</title>
        <authorList>
            <person name="Tuikhar N."/>
            <person name="Kirdat K."/>
            <person name="Thorat V."/>
            <person name="Swetha P."/>
            <person name="Padma S."/>
            <person name="Sundararaj R."/>
            <person name="Yadav A."/>
        </authorList>
    </citation>
    <scope>NUCLEOTIDE SEQUENCE</scope>
    <source>
        <strain evidence="1">AR01</strain>
    </source>
</reference>
<sequence>MTRKVFQDLTNKMKGKADIDLVTILARTPRADQTYRIYSSNDSMSPEGEYKSESVSDLWRESLLDRSESLLLVDFSDMRSHLGDADQLIHLGIGSVLNVPVMEASRTLAVINILGPAGALNLENHLEIIDIIVNCNDRLVKSIKESVPGE</sequence>
<organism evidence="1 2">
    <name type="scientific">Rothia santali</name>
    <dbReference type="NCBI Taxonomy" id="2949643"/>
    <lineage>
        <taxon>Bacteria</taxon>
        <taxon>Bacillati</taxon>
        <taxon>Actinomycetota</taxon>
        <taxon>Actinomycetes</taxon>
        <taxon>Micrococcales</taxon>
        <taxon>Micrococcaceae</taxon>
        <taxon>Rothia</taxon>
    </lineage>
</organism>
<gene>
    <name evidence="1" type="ORF">NBM05_03975</name>
</gene>
<keyword evidence="2" id="KW-1185">Reference proteome</keyword>
<protein>
    <recommendedName>
        <fullName evidence="3">GAF domain-containing protein</fullName>
    </recommendedName>
</protein>
<evidence type="ECO:0000313" key="2">
    <source>
        <dbReference type="Proteomes" id="UP001139502"/>
    </source>
</evidence>
<dbReference type="Proteomes" id="UP001139502">
    <property type="component" value="Unassembled WGS sequence"/>
</dbReference>
<evidence type="ECO:0008006" key="3">
    <source>
        <dbReference type="Google" id="ProtNLM"/>
    </source>
</evidence>
<dbReference type="RefSeq" id="WP_254165281.1">
    <property type="nucleotide sequence ID" value="NZ_JANAFB010000006.1"/>
</dbReference>
<comment type="caution">
    <text evidence="1">The sequence shown here is derived from an EMBL/GenBank/DDBJ whole genome shotgun (WGS) entry which is preliminary data.</text>
</comment>
<name>A0A9X2HBJ9_9MICC</name>